<accession>A0A9W8CIK2</accession>
<dbReference type="EMBL" id="JANBOH010000109">
    <property type="protein sequence ID" value="KAJ1645373.1"/>
    <property type="molecule type" value="Genomic_DNA"/>
</dbReference>
<dbReference type="Pfam" id="PF02144">
    <property type="entry name" value="Rad1"/>
    <property type="match status" value="1"/>
</dbReference>
<dbReference type="GO" id="GO:0030896">
    <property type="term" value="C:checkpoint clamp complex"/>
    <property type="evidence" value="ECO:0007669"/>
    <property type="project" value="TreeGrafter"/>
</dbReference>
<comment type="similarity">
    <text evidence="2">Belongs to the rad1 family.</text>
</comment>
<evidence type="ECO:0000256" key="5">
    <source>
        <dbReference type="ARBA" id="ARBA00023242"/>
    </source>
</evidence>
<dbReference type="EC" id="3.1.11.2" evidence="6"/>
<evidence type="ECO:0000256" key="3">
    <source>
        <dbReference type="ARBA" id="ARBA00022763"/>
    </source>
</evidence>
<evidence type="ECO:0000313" key="6">
    <source>
        <dbReference type="EMBL" id="KAJ1645373.1"/>
    </source>
</evidence>
<proteinExistence type="inferred from homology"/>
<dbReference type="Proteomes" id="UP001145021">
    <property type="component" value="Unassembled WGS sequence"/>
</dbReference>
<evidence type="ECO:0000256" key="2">
    <source>
        <dbReference type="ARBA" id="ARBA00010991"/>
    </source>
</evidence>
<evidence type="ECO:0000256" key="1">
    <source>
        <dbReference type="ARBA" id="ARBA00004123"/>
    </source>
</evidence>
<dbReference type="GO" id="GO:0008311">
    <property type="term" value="F:double-stranded DNA 3'-5' DNA exonuclease activity"/>
    <property type="evidence" value="ECO:0007669"/>
    <property type="project" value="UniProtKB-EC"/>
</dbReference>
<dbReference type="GO" id="GO:0006281">
    <property type="term" value="P:DNA repair"/>
    <property type="evidence" value="ECO:0007669"/>
    <property type="project" value="UniProtKB-KW"/>
</dbReference>
<reference evidence="6" key="1">
    <citation type="submission" date="2022-07" db="EMBL/GenBank/DDBJ databases">
        <title>Phylogenomic reconstructions and comparative analyses of Kickxellomycotina fungi.</title>
        <authorList>
            <person name="Reynolds N.K."/>
            <person name="Stajich J.E."/>
            <person name="Barry K."/>
            <person name="Grigoriev I.V."/>
            <person name="Crous P."/>
            <person name="Smith M.E."/>
        </authorList>
    </citation>
    <scope>NUCLEOTIDE SEQUENCE</scope>
    <source>
        <strain evidence="6">NBRC 105413</strain>
    </source>
</reference>
<keyword evidence="5" id="KW-0539">Nucleus</keyword>
<dbReference type="SUPFAM" id="SSF55979">
    <property type="entry name" value="DNA clamp"/>
    <property type="match status" value="1"/>
</dbReference>
<dbReference type="InterPro" id="IPR046938">
    <property type="entry name" value="DNA_clamp_sf"/>
</dbReference>
<evidence type="ECO:0000313" key="7">
    <source>
        <dbReference type="Proteomes" id="UP001145021"/>
    </source>
</evidence>
<dbReference type="PANTHER" id="PTHR10870:SF0">
    <property type="entry name" value="CELL CYCLE CHECKPOINT PROTEIN RAD1"/>
    <property type="match status" value="1"/>
</dbReference>
<keyword evidence="6" id="KW-0378">Hydrolase</keyword>
<name>A0A9W8CIK2_9FUNG</name>
<dbReference type="Gene3D" id="3.70.10.10">
    <property type="match status" value="1"/>
</dbReference>
<dbReference type="PRINTS" id="PR01245">
    <property type="entry name" value="RAD1REC1"/>
</dbReference>
<protein>
    <submittedName>
        <fullName evidence="6">Checkpoint clamp complex protein Rad1</fullName>
        <ecNumber evidence="6">3.1.11.2</ecNumber>
    </submittedName>
</protein>
<dbReference type="PANTHER" id="PTHR10870">
    <property type="entry name" value="CELL CYCLE CHECKPOINT PROTEIN RAD1"/>
    <property type="match status" value="1"/>
</dbReference>
<comment type="subcellular location">
    <subcellularLocation>
        <location evidence="1">Nucleus</location>
    </subcellularLocation>
</comment>
<sequence>MVVVPARVETRDAVSDDAETPIAFRAKLNNVRPLVNMLRAVGFRPRALCTISSSGLVFTVDEAQAMVAQAYLRTTLFSFFNYNSAAAAAALSAFQDGLDNDGQEEEEEEEEVTMQVSLPLDKLIECLTLFYGPGSGGTAPSTHGIAASTLQGPAYDLRGATTAEIGYRGPGTDFELLLEESGIISTCRLATFDPEPAVDLEFSRYPVVQQLIIKSEWLRDAFNELDPTSDAVSISISATEPYFRIATIGDNGSTEMTYARDERILDSYFCNEEMENRYKLQLILRCRSALAMSDKSKIRVNQRGFLCFQFMVPTDTDVSFVSFVFAPLVHANDI</sequence>
<dbReference type="GO" id="GO:0000077">
    <property type="term" value="P:DNA damage checkpoint signaling"/>
    <property type="evidence" value="ECO:0007669"/>
    <property type="project" value="InterPro"/>
</dbReference>
<keyword evidence="4" id="KW-0234">DNA repair</keyword>
<dbReference type="InterPro" id="IPR003021">
    <property type="entry name" value="Rad1_Rec1_Rad17"/>
</dbReference>
<comment type="caution">
    <text evidence="6">The sequence shown here is derived from an EMBL/GenBank/DDBJ whole genome shotgun (WGS) entry which is preliminary data.</text>
</comment>
<gene>
    <name evidence="6" type="primary">rad1</name>
    <name evidence="6" type="ORF">LPJ64_003030</name>
</gene>
<organism evidence="6 7">
    <name type="scientific">Coemansia asiatica</name>
    <dbReference type="NCBI Taxonomy" id="1052880"/>
    <lineage>
        <taxon>Eukaryota</taxon>
        <taxon>Fungi</taxon>
        <taxon>Fungi incertae sedis</taxon>
        <taxon>Zoopagomycota</taxon>
        <taxon>Kickxellomycotina</taxon>
        <taxon>Kickxellomycetes</taxon>
        <taxon>Kickxellales</taxon>
        <taxon>Kickxellaceae</taxon>
        <taxon>Coemansia</taxon>
    </lineage>
</organism>
<keyword evidence="3" id="KW-0227">DNA damage</keyword>
<evidence type="ECO:0000256" key="4">
    <source>
        <dbReference type="ARBA" id="ARBA00023204"/>
    </source>
</evidence>
<dbReference type="AlphaFoldDB" id="A0A9W8CIK2"/>
<keyword evidence="7" id="KW-1185">Reference proteome</keyword>